<dbReference type="RefSeq" id="WP_066641933.1">
    <property type="nucleotide sequence ID" value="NZ_CP014989.1"/>
</dbReference>
<dbReference type="NCBIfam" id="TIGR00199">
    <property type="entry name" value="PncC_domain"/>
    <property type="match status" value="1"/>
</dbReference>
<dbReference type="Gene3D" id="3.90.950.20">
    <property type="entry name" value="CinA-like"/>
    <property type="match status" value="1"/>
</dbReference>
<dbReference type="Pfam" id="PF02464">
    <property type="entry name" value="CinA"/>
    <property type="match status" value="1"/>
</dbReference>
<feature type="domain" description="CinA C-terminal" evidence="2">
    <location>
        <begin position="5"/>
        <end position="152"/>
    </location>
</feature>
<gene>
    <name evidence="3" type="ORF">SGUI_3137</name>
</gene>
<dbReference type="Proteomes" id="UP000092482">
    <property type="component" value="Chromosome"/>
</dbReference>
<accession>A0A1B1NGI9</accession>
<proteinExistence type="predicted"/>
<dbReference type="KEGG" id="serj:SGUI_3137"/>
<dbReference type="EMBL" id="CP014989">
    <property type="protein sequence ID" value="ANS80533.1"/>
    <property type="molecule type" value="Genomic_DNA"/>
</dbReference>
<evidence type="ECO:0000313" key="4">
    <source>
        <dbReference type="Proteomes" id="UP000092482"/>
    </source>
</evidence>
<dbReference type="InterPro" id="IPR008136">
    <property type="entry name" value="CinA_C"/>
</dbReference>
<dbReference type="SUPFAM" id="SSF142433">
    <property type="entry name" value="CinA-like"/>
    <property type="match status" value="1"/>
</dbReference>
<protein>
    <submittedName>
        <fullName evidence="3">C-terminal domain of CinA type S</fullName>
    </submittedName>
</protein>
<keyword evidence="4" id="KW-1185">Reference proteome</keyword>
<feature type="region of interest" description="Disordered" evidence="1">
    <location>
        <begin position="160"/>
        <end position="193"/>
    </location>
</feature>
<dbReference type="InterPro" id="IPR036653">
    <property type="entry name" value="CinA-like_C"/>
</dbReference>
<evidence type="ECO:0000313" key="3">
    <source>
        <dbReference type="EMBL" id="ANS80533.1"/>
    </source>
</evidence>
<reference evidence="3 4" key="1">
    <citation type="submission" date="2016-03" db="EMBL/GenBank/DDBJ databases">
        <title>Shallow-sea hydrothermal system.</title>
        <authorList>
            <person name="Tang K."/>
        </authorList>
    </citation>
    <scope>NUCLEOTIDE SEQUENCE [LARGE SCALE GENOMIC DNA]</scope>
    <source>
        <strain evidence="3 4">JLT9</strain>
    </source>
</reference>
<dbReference type="STRING" id="1758689.SGUI_3137"/>
<name>A0A1B1NGI9_9MICO</name>
<feature type="compositionally biased region" description="Basic and acidic residues" evidence="1">
    <location>
        <begin position="181"/>
        <end position="193"/>
    </location>
</feature>
<organism evidence="3 4">
    <name type="scientific">Serinicoccus hydrothermalis</name>
    <dbReference type="NCBI Taxonomy" id="1758689"/>
    <lineage>
        <taxon>Bacteria</taxon>
        <taxon>Bacillati</taxon>
        <taxon>Actinomycetota</taxon>
        <taxon>Actinomycetes</taxon>
        <taxon>Micrococcales</taxon>
        <taxon>Ornithinimicrobiaceae</taxon>
        <taxon>Serinicoccus</taxon>
    </lineage>
</organism>
<sequence length="193" mass="19522">MTAPAQVVALLRDRGESVGTAESLTGGMVSAALTDVPGASAVVRGAVVAYAAEVKEALLGVPSEVVRERGTVSQECAEAMALGGARSLGADWCLATTGVAGPDPSEGHPVGTVHLALAHGEQVVGHRVLTLRGDRDQIRAGTVEQALELLRGRLSGAVSAARGTVETGPAAAAPVAGRTTTQDRDARREDEEG</sequence>
<dbReference type="PATRIC" id="fig|1758689.4.peg.3266"/>
<evidence type="ECO:0000256" key="1">
    <source>
        <dbReference type="SAM" id="MobiDB-lite"/>
    </source>
</evidence>
<dbReference type="OrthoDB" id="1253990at2"/>
<dbReference type="AlphaFoldDB" id="A0A1B1NGI9"/>
<evidence type="ECO:0000259" key="2">
    <source>
        <dbReference type="Pfam" id="PF02464"/>
    </source>
</evidence>